<evidence type="ECO:0000313" key="1">
    <source>
        <dbReference type="EMBL" id="VDP16882.1"/>
    </source>
</evidence>
<dbReference type="AlphaFoldDB" id="A0A183I3T7"/>
<accession>A0A183I3T7</accession>
<evidence type="ECO:0000313" key="2">
    <source>
        <dbReference type="Proteomes" id="UP000267606"/>
    </source>
</evidence>
<sequence>MFLESSTTELKKEHIDKSTPVNASAEAMFDIFGNNSSLRTDFGKRMDRTTEHSNDSLHFGLTLRKDLATADLWRFSKTDLNIIRH</sequence>
<gene>
    <name evidence="1" type="ORF">OFLC_LOCUS14399</name>
</gene>
<dbReference type="Proteomes" id="UP000267606">
    <property type="component" value="Unassembled WGS sequence"/>
</dbReference>
<name>A0A183I3T7_9BILA</name>
<organism evidence="3">
    <name type="scientific">Onchocerca flexuosa</name>
    <dbReference type="NCBI Taxonomy" id="387005"/>
    <lineage>
        <taxon>Eukaryota</taxon>
        <taxon>Metazoa</taxon>
        <taxon>Ecdysozoa</taxon>
        <taxon>Nematoda</taxon>
        <taxon>Chromadorea</taxon>
        <taxon>Rhabditida</taxon>
        <taxon>Spirurina</taxon>
        <taxon>Spiruromorpha</taxon>
        <taxon>Filarioidea</taxon>
        <taxon>Onchocercidae</taxon>
        <taxon>Onchocerca</taxon>
    </lineage>
</organism>
<keyword evidence="2" id="KW-1185">Reference proteome</keyword>
<dbReference type="WBParaSite" id="OFLC_0001440701-mRNA-1">
    <property type="protein sequence ID" value="OFLC_0001440701-mRNA-1"/>
    <property type="gene ID" value="OFLC_0001440701"/>
</dbReference>
<dbReference type="EMBL" id="UZAJ01040826">
    <property type="protein sequence ID" value="VDP16882.1"/>
    <property type="molecule type" value="Genomic_DNA"/>
</dbReference>
<reference evidence="1 2" key="2">
    <citation type="submission" date="2018-11" db="EMBL/GenBank/DDBJ databases">
        <authorList>
            <consortium name="Pathogen Informatics"/>
        </authorList>
    </citation>
    <scope>NUCLEOTIDE SEQUENCE [LARGE SCALE GENOMIC DNA]</scope>
</reference>
<reference evidence="3" key="1">
    <citation type="submission" date="2016-06" db="UniProtKB">
        <authorList>
            <consortium name="WormBaseParasite"/>
        </authorList>
    </citation>
    <scope>IDENTIFICATION</scope>
</reference>
<evidence type="ECO:0000313" key="3">
    <source>
        <dbReference type="WBParaSite" id="OFLC_0001440701-mRNA-1"/>
    </source>
</evidence>
<protein>
    <submittedName>
        <fullName evidence="1 3">Uncharacterized protein</fullName>
    </submittedName>
</protein>
<proteinExistence type="predicted"/>